<accession>A0A8D6ZTG3</accession>
<protein>
    <submittedName>
        <fullName evidence="2">(wild Malaysian banana) hypothetical protein</fullName>
    </submittedName>
</protein>
<organism evidence="2">
    <name type="scientific">Musa acuminata subsp. malaccensis</name>
    <name type="common">Wild banana</name>
    <name type="synonym">Musa malaccensis</name>
    <dbReference type="NCBI Taxonomy" id="214687"/>
    <lineage>
        <taxon>Eukaryota</taxon>
        <taxon>Viridiplantae</taxon>
        <taxon>Streptophyta</taxon>
        <taxon>Embryophyta</taxon>
        <taxon>Tracheophyta</taxon>
        <taxon>Spermatophyta</taxon>
        <taxon>Magnoliopsida</taxon>
        <taxon>Liliopsida</taxon>
        <taxon>Zingiberales</taxon>
        <taxon>Musaceae</taxon>
        <taxon>Musa</taxon>
    </lineage>
</organism>
<evidence type="ECO:0000313" key="2">
    <source>
        <dbReference type="EMBL" id="CAG1835065.1"/>
    </source>
</evidence>
<dbReference type="EMBL" id="HG996474">
    <property type="protein sequence ID" value="CAG1835065.1"/>
    <property type="molecule type" value="Genomic_DNA"/>
</dbReference>
<gene>
    <name evidence="2" type="ORF">GSMUA_231700.1</name>
</gene>
<name>A0A8D6ZTG3_MUSAM</name>
<feature type="region of interest" description="Disordered" evidence="1">
    <location>
        <begin position="1"/>
        <end position="22"/>
    </location>
</feature>
<reference evidence="2" key="1">
    <citation type="submission" date="2021-03" db="EMBL/GenBank/DDBJ databases">
        <authorList>
            <consortium name="Genoscope - CEA"/>
            <person name="William W."/>
        </authorList>
    </citation>
    <scope>NUCLEOTIDE SEQUENCE</scope>
    <source>
        <strain evidence="2">Doubled-haploid Pahang</strain>
    </source>
</reference>
<evidence type="ECO:0000256" key="1">
    <source>
        <dbReference type="SAM" id="MobiDB-lite"/>
    </source>
</evidence>
<proteinExistence type="predicted"/>
<feature type="compositionally biased region" description="Basic and acidic residues" evidence="1">
    <location>
        <begin position="1"/>
        <end position="19"/>
    </location>
</feature>
<sequence>MHGEDGKRRQEITGGHEEATDQTTRILFLGGRERKTEVRSRGTAQNSLEGATGALLAGFGFFGAGGHTRRGLRTCSSDLGVTQSSSSVLVTSGRRPSAGLSRIGVVLMGGTRGNSPITTTSAPMGTEDEDVAETARETDG</sequence>
<feature type="compositionally biased region" description="Polar residues" evidence="1">
    <location>
        <begin position="113"/>
        <end position="123"/>
    </location>
</feature>
<feature type="region of interest" description="Disordered" evidence="1">
    <location>
        <begin position="108"/>
        <end position="140"/>
    </location>
</feature>
<dbReference type="AlphaFoldDB" id="A0A8D6ZTG3"/>